<dbReference type="InParanoid" id="A0A1D3D8E7"/>
<comment type="caution">
    <text evidence="1">The sequence shown here is derived from an EMBL/GenBank/DDBJ whole genome shotgun (WGS) entry which is preliminary data.</text>
</comment>
<evidence type="ECO:0000313" key="2">
    <source>
        <dbReference type="Proteomes" id="UP000095192"/>
    </source>
</evidence>
<dbReference type="AlphaFoldDB" id="A0A1D3D8E7"/>
<dbReference type="VEuPathDB" id="ToxoDB:LOC34620986"/>
<protein>
    <submittedName>
        <fullName evidence="1">Uncharacterized protein</fullName>
    </submittedName>
</protein>
<sequence length="402" mass="43759">MQSTRRECQQLWCAVRVLPPANSNQPLDPLRTEAKDSGLLTMEDVADVPYEGVVGWLLCRRLLPEDYHQRLKGVWIRPCALVLSFESGMTAHVNAALETPPESQEAAKLIAEKKGGPFGYREVEELVQILMKEGAVAAFAAYISTTEPTLGRSVSGPYKDSQHAGAYATEDSTAETTIALIRQQGAELLAFYRSFVAFSTSENTSKEARNDSLPLLALLSEMGNVLLAEAAAAAPEIPVLQQQVQDDTAAAAVQIEIQQQGDEGGLSDLDDLPADHTCWIVEEGEGTWNGSSATDNSSNITDSLLGSAAVRRQLLLELTELRGFLVLNELMAARAQAQKPLSAAKEQQRREASLSSEMEAAAALLDKQRGELQQLVKLLHERMATAVNRKVRITGIPRDRLP</sequence>
<name>A0A1D3D8E7_9EIME</name>
<evidence type="ECO:0000313" key="1">
    <source>
        <dbReference type="EMBL" id="OEH79724.1"/>
    </source>
</evidence>
<dbReference type="VEuPathDB" id="ToxoDB:cyc_04452"/>
<organism evidence="1 2">
    <name type="scientific">Cyclospora cayetanensis</name>
    <dbReference type="NCBI Taxonomy" id="88456"/>
    <lineage>
        <taxon>Eukaryota</taxon>
        <taxon>Sar</taxon>
        <taxon>Alveolata</taxon>
        <taxon>Apicomplexa</taxon>
        <taxon>Conoidasida</taxon>
        <taxon>Coccidia</taxon>
        <taxon>Eucoccidiorida</taxon>
        <taxon>Eimeriorina</taxon>
        <taxon>Eimeriidae</taxon>
        <taxon>Cyclospora</taxon>
    </lineage>
</organism>
<accession>A0A1D3D8E7</accession>
<reference evidence="1 2" key="1">
    <citation type="journal article" date="2016" name="BMC Genomics">
        <title>Comparative genomics reveals Cyclospora cayetanensis possesses coccidia-like metabolism and invasion components but unique surface antigens.</title>
        <authorList>
            <person name="Liu S."/>
            <person name="Wang L."/>
            <person name="Zheng H."/>
            <person name="Xu Z."/>
            <person name="Roellig D.M."/>
            <person name="Li N."/>
            <person name="Frace M.A."/>
            <person name="Tang K."/>
            <person name="Arrowood M.J."/>
            <person name="Moss D.M."/>
            <person name="Zhang L."/>
            <person name="Feng Y."/>
            <person name="Xiao L."/>
        </authorList>
    </citation>
    <scope>NUCLEOTIDE SEQUENCE [LARGE SCALE GENOMIC DNA]</scope>
    <source>
        <strain evidence="1 2">CHN_HEN01</strain>
    </source>
</reference>
<dbReference type="EMBL" id="JROU02000293">
    <property type="protein sequence ID" value="OEH79724.1"/>
    <property type="molecule type" value="Genomic_DNA"/>
</dbReference>
<gene>
    <name evidence="1" type="ORF">cyc_04452</name>
</gene>
<dbReference type="Proteomes" id="UP000095192">
    <property type="component" value="Unassembled WGS sequence"/>
</dbReference>
<keyword evidence="2" id="KW-1185">Reference proteome</keyword>
<proteinExistence type="predicted"/>